<evidence type="ECO:0000256" key="4">
    <source>
        <dbReference type="ARBA" id="ARBA00023136"/>
    </source>
</evidence>
<dbReference type="EMBL" id="PDLN01000001">
    <property type="protein sequence ID" value="RDW94397.1"/>
    <property type="molecule type" value="Genomic_DNA"/>
</dbReference>
<feature type="transmembrane region" description="Helical" evidence="5">
    <location>
        <begin position="325"/>
        <end position="343"/>
    </location>
</feature>
<dbReference type="GO" id="GO:0016020">
    <property type="term" value="C:membrane"/>
    <property type="evidence" value="ECO:0007669"/>
    <property type="project" value="UniProtKB-SubCell"/>
</dbReference>
<name>A0A3D8T764_9HELO</name>
<evidence type="ECO:0000256" key="3">
    <source>
        <dbReference type="ARBA" id="ARBA00022989"/>
    </source>
</evidence>
<dbReference type="PANTHER" id="PTHR23507:SF1">
    <property type="entry name" value="FI18259P1-RELATED"/>
    <property type="match status" value="1"/>
</dbReference>
<evidence type="ECO:0008006" key="8">
    <source>
        <dbReference type="Google" id="ProtNLM"/>
    </source>
</evidence>
<keyword evidence="7" id="KW-1185">Reference proteome</keyword>
<accession>A0A3D8T764</accession>
<feature type="transmembrane region" description="Helical" evidence="5">
    <location>
        <begin position="349"/>
        <end position="371"/>
    </location>
</feature>
<feature type="transmembrane region" description="Helical" evidence="5">
    <location>
        <begin position="415"/>
        <end position="438"/>
    </location>
</feature>
<dbReference type="PANTHER" id="PTHR23507">
    <property type="entry name" value="ZGC:174356"/>
    <property type="match status" value="1"/>
</dbReference>
<proteinExistence type="predicted"/>
<evidence type="ECO:0000313" key="7">
    <source>
        <dbReference type="Proteomes" id="UP000256328"/>
    </source>
</evidence>
<organism evidence="6 7">
    <name type="scientific">Coleophoma crateriformis</name>
    <dbReference type="NCBI Taxonomy" id="565419"/>
    <lineage>
        <taxon>Eukaryota</taxon>
        <taxon>Fungi</taxon>
        <taxon>Dikarya</taxon>
        <taxon>Ascomycota</taxon>
        <taxon>Pezizomycotina</taxon>
        <taxon>Leotiomycetes</taxon>
        <taxon>Helotiales</taxon>
        <taxon>Dermateaceae</taxon>
        <taxon>Coleophoma</taxon>
    </lineage>
</organism>
<reference evidence="6 7" key="1">
    <citation type="journal article" date="2018" name="IMA Fungus">
        <title>IMA Genome-F 9: Draft genome sequence of Annulohypoxylon stygium, Aspergillus mulundensis, Berkeleyomyces basicola (syn. Thielaviopsis basicola), Ceratocystis smalleyi, two Cercospora beticola strains, Coleophoma cylindrospora, Fusarium fracticaudum, Phialophora cf. hyalina, and Morchella septimelata.</title>
        <authorList>
            <person name="Wingfield B.D."/>
            <person name="Bills G.F."/>
            <person name="Dong Y."/>
            <person name="Huang W."/>
            <person name="Nel W.J."/>
            <person name="Swalarsk-Parry B.S."/>
            <person name="Vaghefi N."/>
            <person name="Wilken P.M."/>
            <person name="An Z."/>
            <person name="de Beer Z.W."/>
            <person name="De Vos L."/>
            <person name="Chen L."/>
            <person name="Duong T.A."/>
            <person name="Gao Y."/>
            <person name="Hammerbacher A."/>
            <person name="Kikkert J.R."/>
            <person name="Li Y."/>
            <person name="Li H."/>
            <person name="Li K."/>
            <person name="Li Q."/>
            <person name="Liu X."/>
            <person name="Ma X."/>
            <person name="Naidoo K."/>
            <person name="Pethybridge S.J."/>
            <person name="Sun J."/>
            <person name="Steenkamp E.T."/>
            <person name="van der Nest M.A."/>
            <person name="van Wyk S."/>
            <person name="Wingfield M.J."/>
            <person name="Xiong C."/>
            <person name="Yue Q."/>
            <person name="Zhang X."/>
        </authorList>
    </citation>
    <scope>NUCLEOTIDE SEQUENCE [LARGE SCALE GENOMIC DNA]</scope>
    <source>
        <strain evidence="6 7">BP5796</strain>
    </source>
</reference>
<evidence type="ECO:0000256" key="2">
    <source>
        <dbReference type="ARBA" id="ARBA00022692"/>
    </source>
</evidence>
<dbReference type="OrthoDB" id="194139at2759"/>
<feature type="transmembrane region" description="Helical" evidence="5">
    <location>
        <begin position="138"/>
        <end position="162"/>
    </location>
</feature>
<feature type="transmembrane region" description="Helical" evidence="5">
    <location>
        <begin position="383"/>
        <end position="403"/>
    </location>
</feature>
<evidence type="ECO:0000256" key="1">
    <source>
        <dbReference type="ARBA" id="ARBA00004141"/>
    </source>
</evidence>
<feature type="transmembrane region" description="Helical" evidence="5">
    <location>
        <begin position="282"/>
        <end position="304"/>
    </location>
</feature>
<dbReference type="InterPro" id="IPR036259">
    <property type="entry name" value="MFS_trans_sf"/>
</dbReference>
<feature type="transmembrane region" description="Helical" evidence="5">
    <location>
        <begin position="236"/>
        <end position="262"/>
    </location>
</feature>
<dbReference type="SUPFAM" id="SSF103473">
    <property type="entry name" value="MFS general substrate transporter"/>
    <property type="match status" value="1"/>
</dbReference>
<feature type="transmembrane region" description="Helical" evidence="5">
    <location>
        <begin position="41"/>
        <end position="64"/>
    </location>
</feature>
<dbReference type="Gene3D" id="1.20.1250.20">
    <property type="entry name" value="MFS general substrate transporter like domains"/>
    <property type="match status" value="2"/>
</dbReference>
<dbReference type="GO" id="GO:0022857">
    <property type="term" value="F:transmembrane transporter activity"/>
    <property type="evidence" value="ECO:0007669"/>
    <property type="project" value="TreeGrafter"/>
</dbReference>
<comment type="caution">
    <text evidence="6">The sequence shown here is derived from an EMBL/GenBank/DDBJ whole genome shotgun (WGS) entry which is preliminary data.</text>
</comment>
<keyword evidence="2 5" id="KW-0812">Transmembrane</keyword>
<comment type="subcellular location">
    <subcellularLocation>
        <location evidence="1">Membrane</location>
        <topology evidence="1">Multi-pass membrane protein</topology>
    </subcellularLocation>
</comment>
<evidence type="ECO:0000313" key="6">
    <source>
        <dbReference type="EMBL" id="RDW94397.1"/>
    </source>
</evidence>
<keyword evidence="4 5" id="KW-0472">Membrane</keyword>
<dbReference type="Proteomes" id="UP000256328">
    <property type="component" value="Unassembled WGS sequence"/>
</dbReference>
<sequence length="459" mass="49805">MAQAISDYEIDADDVLEEAPLLDDEAESVEAGPSSAYSSEVILCIFICVVLIVCFEIGFTLQIAPLNKVLESIICKNYFPELTSLDLNAMADDQRCKNNDVQGTLAMLRGWQLVTEILPGLLTTIFYGFLADKHGRKIILLLSVGGIILNFIAYAVICWFSNIFSVWLTLVTPMIMFVGGGSVVATSLVFTVAADVAHESQRTGGRIPEDLETPPTTKDNTQHTLLDRIKTTASQLVAAVFGYIWGDTKIALLMLTILLTSLGRYAGELKLQYATKKFHWTWAQAGYLISVKAVCSLILLVVLLPSASHILTNKYSFTVKAKDLWLARVSSILALLGAFLIAFSPRSPMMVLGIIIFSIGSAYGLIVRSLLASMVEPHHIGTLFNTISLLQTAGSIIAGPLLANTFKLGLKMDGIWIGLPFMIAGCLLSFAAVVIWSITVTTKSVAGQDDVILDSEIAQ</sequence>
<evidence type="ECO:0000256" key="5">
    <source>
        <dbReference type="SAM" id="Phobius"/>
    </source>
</evidence>
<keyword evidence="3 5" id="KW-1133">Transmembrane helix</keyword>
<gene>
    <name evidence="6" type="ORF">BP5796_00160</name>
</gene>
<dbReference type="AlphaFoldDB" id="A0A3D8T764"/>
<protein>
    <recommendedName>
        <fullName evidence="8">Major facilitator superfamily (MFS) profile domain-containing protein</fullName>
    </recommendedName>
</protein>
<feature type="transmembrane region" description="Helical" evidence="5">
    <location>
        <begin position="110"/>
        <end position="131"/>
    </location>
</feature>
<feature type="transmembrane region" description="Helical" evidence="5">
    <location>
        <begin position="174"/>
        <end position="197"/>
    </location>
</feature>